<gene>
    <name evidence="1" type="ORF">QGN17_11380</name>
</gene>
<evidence type="ECO:0000313" key="2">
    <source>
        <dbReference type="Proteomes" id="UP001160625"/>
    </source>
</evidence>
<evidence type="ECO:0008006" key="3">
    <source>
        <dbReference type="Google" id="ProtNLM"/>
    </source>
</evidence>
<keyword evidence="2" id="KW-1185">Reference proteome</keyword>
<dbReference type="Proteomes" id="UP001160625">
    <property type="component" value="Unassembled WGS sequence"/>
</dbReference>
<dbReference type="EMBL" id="JARYGZ010000001">
    <property type="protein sequence ID" value="MDH7639332.1"/>
    <property type="molecule type" value="Genomic_DNA"/>
</dbReference>
<organism evidence="1 2">
    <name type="scientific">Sphingomonas oryzagri</name>
    <dbReference type="NCBI Taxonomy" id="3042314"/>
    <lineage>
        <taxon>Bacteria</taxon>
        <taxon>Pseudomonadati</taxon>
        <taxon>Pseudomonadota</taxon>
        <taxon>Alphaproteobacteria</taxon>
        <taxon>Sphingomonadales</taxon>
        <taxon>Sphingomonadaceae</taxon>
        <taxon>Sphingomonas</taxon>
    </lineage>
</organism>
<accession>A0ABT6N2N8</accession>
<comment type="caution">
    <text evidence="1">The sequence shown here is derived from an EMBL/GenBank/DDBJ whole genome shotgun (WGS) entry which is preliminary data.</text>
</comment>
<name>A0ABT6N2N8_9SPHN</name>
<sequence>MLTRTARAVLIAAFMAWPIPTSARLFGGAGREEIAIPTSVLPLDGFTQVHDPLQARVVLLDDGKARAAIAVIDQTSIFEDLVASLQATIGQATGTAPQDVLVIASHTFSAPHAFAPDHLPPGVAMSPEDQKRAITYQAALLDAAGRAASEASASLVPVEPVFSGGASRVNANRNHPSARGWWLGANEAGFVDSSVGVLTLETDSHRPIATLVNYAVQSSVMDHSVGGDGGKGVTADLAGATAHRIEALRPGSVSLFLTGAAGDQMPAYTARRYVYDAGGDYRMIDIGDRGYPLVDLQGERLGDAVIAALPAPLPASGSREDAIRVLHGAVTLGAQERPKDLQQIKPSRAYRFVTAGEVRAPFVIVTIGDTAIVGVQAELSAATGAAIRASSPFRHTMVVTMVNGAAKYMPDEAAYRDITYEAMDSSFAPGSAERFAADIERQLAVLHAAKRK</sequence>
<reference evidence="1" key="1">
    <citation type="submission" date="2023-04" db="EMBL/GenBank/DDBJ databases">
        <title>Sphingomonas sp. MAHUQ-71 isolated from rice field.</title>
        <authorList>
            <person name="Huq M.A."/>
        </authorList>
    </citation>
    <scope>NUCLEOTIDE SEQUENCE</scope>
    <source>
        <strain evidence="1">MAHUQ-71</strain>
    </source>
</reference>
<evidence type="ECO:0000313" key="1">
    <source>
        <dbReference type="EMBL" id="MDH7639332.1"/>
    </source>
</evidence>
<proteinExistence type="predicted"/>
<dbReference type="RefSeq" id="WP_281044607.1">
    <property type="nucleotide sequence ID" value="NZ_JARYGZ010000001.1"/>
</dbReference>
<protein>
    <recommendedName>
        <fullName evidence="3">Neutral/alkaline non-lysosomal ceramidase N-terminal domain-containing protein</fullName>
    </recommendedName>
</protein>